<reference evidence="2 3" key="1">
    <citation type="submission" date="2006-10" db="EMBL/GenBank/DDBJ databases">
        <title>Complete sequence of chromosome of Pelobacter propionicus DSM 2379.</title>
        <authorList>
            <consortium name="US DOE Joint Genome Institute"/>
            <person name="Copeland A."/>
            <person name="Lucas S."/>
            <person name="Lapidus A."/>
            <person name="Barry K."/>
            <person name="Detter J.C."/>
            <person name="Glavina del Rio T."/>
            <person name="Hammon N."/>
            <person name="Israni S."/>
            <person name="Dalin E."/>
            <person name="Tice H."/>
            <person name="Pitluck S."/>
            <person name="Saunders E."/>
            <person name="Brettin T."/>
            <person name="Bruce D."/>
            <person name="Han C."/>
            <person name="Tapia R."/>
            <person name="Schmutz J."/>
            <person name="Larimer F."/>
            <person name="Land M."/>
            <person name="Hauser L."/>
            <person name="Kyrpides N."/>
            <person name="Kim E."/>
            <person name="Lovley D."/>
            <person name="Richardson P."/>
        </authorList>
    </citation>
    <scope>NUCLEOTIDE SEQUENCE [LARGE SCALE GENOMIC DNA]</scope>
    <source>
        <strain evidence="3">DSM 2379 / NBRC 103807 / OttBd1</strain>
    </source>
</reference>
<evidence type="ECO:0000313" key="2">
    <source>
        <dbReference type="EMBL" id="ABK98528.1"/>
    </source>
</evidence>
<feature type="domain" description="SHOCT" evidence="1">
    <location>
        <begin position="252"/>
        <end position="273"/>
    </location>
</feature>
<dbReference type="OrthoDB" id="5396663at2"/>
<dbReference type="EMBL" id="CP000482">
    <property type="protein sequence ID" value="ABK98528.1"/>
    <property type="molecule type" value="Genomic_DNA"/>
</dbReference>
<proteinExistence type="predicted"/>
<dbReference type="PROSITE" id="PS51257">
    <property type="entry name" value="PROKAR_LIPOPROTEIN"/>
    <property type="match status" value="1"/>
</dbReference>
<accession>A1AMF8</accession>
<dbReference type="InterPro" id="IPR018649">
    <property type="entry name" value="SHOCT"/>
</dbReference>
<organism evidence="2 3">
    <name type="scientific">Pelobacter propionicus (strain DSM 2379 / NBRC 103807 / OttBd1)</name>
    <dbReference type="NCBI Taxonomy" id="338966"/>
    <lineage>
        <taxon>Bacteria</taxon>
        <taxon>Pseudomonadati</taxon>
        <taxon>Thermodesulfobacteriota</taxon>
        <taxon>Desulfuromonadia</taxon>
        <taxon>Desulfuromonadales</taxon>
        <taxon>Desulfuromonadaceae</taxon>
        <taxon>Pelobacter</taxon>
    </lineage>
</organism>
<keyword evidence="3" id="KW-1185">Reference proteome</keyword>
<evidence type="ECO:0000313" key="3">
    <source>
        <dbReference type="Proteomes" id="UP000006732"/>
    </source>
</evidence>
<dbReference type="KEGG" id="ppd:Ppro_0899"/>
<name>A1AMF8_PELPD</name>
<dbReference type="HOGENOM" id="CLU_075062_0_0_7"/>
<dbReference type="eggNOG" id="ENOG50313R4">
    <property type="taxonomic scope" value="Bacteria"/>
</dbReference>
<dbReference type="Proteomes" id="UP000006732">
    <property type="component" value="Chromosome"/>
</dbReference>
<dbReference type="AlphaFoldDB" id="A1AMF8"/>
<dbReference type="RefSeq" id="WP_011734837.1">
    <property type="nucleotide sequence ID" value="NC_008609.1"/>
</dbReference>
<evidence type="ECO:0000259" key="1">
    <source>
        <dbReference type="Pfam" id="PF09851"/>
    </source>
</evidence>
<protein>
    <recommendedName>
        <fullName evidence="1">SHOCT domain-containing protein</fullName>
    </recommendedName>
</protein>
<sequence length="282" mass="31383">MKLGKRVVYRALWQVVLASLVLLVVASSCLAGSKRMLWESRDQFVAIESSDAVKGGNRIPNQHPADIPRERLIDILASIQLRPEDKKDPPLPLFTDKSLEILAPYLEDALKQASPDEDVTFAIIGLHLAPMGMSRVPKATAGRLFYQGGKLNLIIGKAQYEFNERHDRRLYPFSPGNREYVAEGDWMLLPQQDQPDMTIVRKDWVAFADTWKPAVVTAPLPDKATGVGQAAPAATPSAIDRLFSGKAGKTAERLSVLKELRDKGIITEEEYRGKRLTILNEL</sequence>
<dbReference type="STRING" id="338966.Ppro_0899"/>
<gene>
    <name evidence="2" type="ordered locus">Ppro_0899</name>
</gene>
<dbReference type="Pfam" id="PF09851">
    <property type="entry name" value="SHOCT"/>
    <property type="match status" value="1"/>
</dbReference>